<dbReference type="PROSITE" id="PS50012">
    <property type="entry name" value="RCC1_3"/>
    <property type="match status" value="5"/>
</dbReference>
<dbReference type="InterPro" id="IPR051210">
    <property type="entry name" value="Ub_ligase/GEF_domain"/>
</dbReference>
<protein>
    <submittedName>
        <fullName evidence="4">Uncharacterized protein</fullName>
    </submittedName>
</protein>
<feature type="region of interest" description="Disordered" evidence="3">
    <location>
        <begin position="85"/>
        <end position="124"/>
    </location>
</feature>
<gene>
    <name evidence="4" type="ORF">PHYSODRAFT_493908</name>
</gene>
<evidence type="ECO:0000256" key="3">
    <source>
        <dbReference type="SAM" id="MobiDB-lite"/>
    </source>
</evidence>
<evidence type="ECO:0000256" key="2">
    <source>
        <dbReference type="PROSITE-ProRule" id="PRU00235"/>
    </source>
</evidence>
<dbReference type="OMA" id="FAWGRCL"/>
<dbReference type="KEGG" id="psoj:PHYSODRAFT_493908"/>
<dbReference type="InterPro" id="IPR000408">
    <property type="entry name" value="Reg_chr_condens"/>
</dbReference>
<dbReference type="PROSITE" id="PS00626">
    <property type="entry name" value="RCC1_2"/>
    <property type="match status" value="1"/>
</dbReference>
<feature type="repeat" description="RCC1" evidence="2">
    <location>
        <begin position="1358"/>
        <end position="1420"/>
    </location>
</feature>
<dbReference type="Pfam" id="PF00415">
    <property type="entry name" value="RCC1"/>
    <property type="match status" value="1"/>
</dbReference>
<dbReference type="Pfam" id="PF13540">
    <property type="entry name" value="RCC1_2"/>
    <property type="match status" value="2"/>
</dbReference>
<dbReference type="PANTHER" id="PTHR22870:SF360">
    <property type="entry name" value="ULTRAVIOLET-B RECEPTOR UVR8"/>
    <property type="match status" value="1"/>
</dbReference>
<feature type="region of interest" description="Disordered" evidence="3">
    <location>
        <begin position="911"/>
        <end position="934"/>
    </location>
</feature>
<evidence type="ECO:0000256" key="1">
    <source>
        <dbReference type="ARBA" id="ARBA00022737"/>
    </source>
</evidence>
<keyword evidence="5" id="KW-1185">Reference proteome</keyword>
<feature type="compositionally biased region" description="Basic and acidic residues" evidence="3">
    <location>
        <begin position="112"/>
        <end position="124"/>
    </location>
</feature>
<dbReference type="PANTHER" id="PTHR22870">
    <property type="entry name" value="REGULATOR OF CHROMOSOME CONDENSATION"/>
    <property type="match status" value="1"/>
</dbReference>
<feature type="repeat" description="RCC1" evidence="2">
    <location>
        <begin position="523"/>
        <end position="607"/>
    </location>
</feature>
<dbReference type="RefSeq" id="XP_009523183.1">
    <property type="nucleotide sequence ID" value="XM_009524888.1"/>
</dbReference>
<feature type="repeat" description="RCC1" evidence="2">
    <location>
        <begin position="1277"/>
        <end position="1357"/>
    </location>
</feature>
<dbReference type="InParanoid" id="G4Z8Z9"/>
<dbReference type="SMR" id="G4Z8Z9"/>
<evidence type="ECO:0000313" key="5">
    <source>
        <dbReference type="Proteomes" id="UP000002640"/>
    </source>
</evidence>
<dbReference type="Gene3D" id="2.130.10.30">
    <property type="entry name" value="Regulator of chromosome condensation 1/beta-lactamase-inhibitor protein II"/>
    <property type="match status" value="2"/>
</dbReference>
<proteinExistence type="predicted"/>
<feature type="region of interest" description="Disordered" evidence="3">
    <location>
        <begin position="1112"/>
        <end position="1142"/>
    </location>
</feature>
<feature type="repeat" description="RCC1" evidence="2">
    <location>
        <begin position="608"/>
        <end position="677"/>
    </location>
</feature>
<dbReference type="STRING" id="1094619.G4Z8Z9"/>
<dbReference type="EMBL" id="JH159153">
    <property type="protein sequence ID" value="EGZ20466.1"/>
    <property type="molecule type" value="Genomic_DNA"/>
</dbReference>
<keyword evidence="1" id="KW-0677">Repeat</keyword>
<feature type="region of interest" description="Disordered" evidence="3">
    <location>
        <begin position="796"/>
        <end position="829"/>
    </location>
</feature>
<name>G4Z8Z9_PHYSP</name>
<feature type="compositionally biased region" description="Polar residues" evidence="3">
    <location>
        <begin position="911"/>
        <end position="927"/>
    </location>
</feature>
<organism evidence="4 5">
    <name type="scientific">Phytophthora sojae (strain P6497)</name>
    <name type="common">Soybean stem and root rot agent</name>
    <name type="synonym">Phytophthora megasperma f. sp. glycines</name>
    <dbReference type="NCBI Taxonomy" id="1094619"/>
    <lineage>
        <taxon>Eukaryota</taxon>
        <taxon>Sar</taxon>
        <taxon>Stramenopiles</taxon>
        <taxon>Oomycota</taxon>
        <taxon>Peronosporomycetes</taxon>
        <taxon>Peronosporales</taxon>
        <taxon>Peronosporaceae</taxon>
        <taxon>Phytophthora</taxon>
    </lineage>
</organism>
<reference evidence="4 5" key="1">
    <citation type="journal article" date="2006" name="Science">
        <title>Phytophthora genome sequences uncover evolutionary origins and mechanisms of pathogenesis.</title>
        <authorList>
            <person name="Tyler B.M."/>
            <person name="Tripathy S."/>
            <person name="Zhang X."/>
            <person name="Dehal P."/>
            <person name="Jiang R.H."/>
            <person name="Aerts A."/>
            <person name="Arredondo F.D."/>
            <person name="Baxter L."/>
            <person name="Bensasson D."/>
            <person name="Beynon J.L."/>
            <person name="Chapman J."/>
            <person name="Damasceno C.M."/>
            <person name="Dorrance A.E."/>
            <person name="Dou D."/>
            <person name="Dickerman A.W."/>
            <person name="Dubchak I.L."/>
            <person name="Garbelotto M."/>
            <person name="Gijzen M."/>
            <person name="Gordon S.G."/>
            <person name="Govers F."/>
            <person name="Grunwald N.J."/>
            <person name="Huang W."/>
            <person name="Ivors K.L."/>
            <person name="Jones R.W."/>
            <person name="Kamoun S."/>
            <person name="Krampis K."/>
            <person name="Lamour K.H."/>
            <person name="Lee M.K."/>
            <person name="McDonald W.H."/>
            <person name="Medina M."/>
            <person name="Meijer H.J."/>
            <person name="Nordberg E.K."/>
            <person name="Maclean D.J."/>
            <person name="Ospina-Giraldo M.D."/>
            <person name="Morris P.F."/>
            <person name="Phuntumart V."/>
            <person name="Putnam N.H."/>
            <person name="Rash S."/>
            <person name="Rose J.K."/>
            <person name="Sakihama Y."/>
            <person name="Salamov A.A."/>
            <person name="Savidor A."/>
            <person name="Scheuring C.F."/>
            <person name="Smith B.M."/>
            <person name="Sobral B.W."/>
            <person name="Terry A."/>
            <person name="Torto-Alalibo T.A."/>
            <person name="Win J."/>
            <person name="Xu Z."/>
            <person name="Zhang H."/>
            <person name="Grigoriev I.V."/>
            <person name="Rokhsar D.S."/>
            <person name="Boore J.L."/>
        </authorList>
    </citation>
    <scope>NUCLEOTIDE SEQUENCE [LARGE SCALE GENOMIC DNA]</scope>
    <source>
        <strain evidence="4 5">P6497</strain>
    </source>
</reference>
<accession>G4Z8Z9</accession>
<evidence type="ECO:0000313" key="4">
    <source>
        <dbReference type="EMBL" id="EGZ20466.1"/>
    </source>
</evidence>
<feature type="repeat" description="RCC1" evidence="2">
    <location>
        <begin position="462"/>
        <end position="522"/>
    </location>
</feature>
<sequence length="1453" mass="158006">MGMASSRVLPSGHSSASKSLSWQGLQCGMHYSKQDLALWPQLEPLAQWFTAQDTRRLHLRLHSKAGSTGLLTLDEFLLWLDVGGGKRPTDRGSKASRPKVSDIMTPPVRGNQQHERHSSDVEHAAKDPPPILEKHMQHIFLTFADGRGRRLYALEFLAAMVVTSRAIWDFHEKLTLLLELFHDPATSSSSKAMAYTSAQRLKETDVARMLLCIMNGVGRATQGVARVWQTHELRVASFARQSAFHCMQSIVSSRSETPASTSDAAATKSVSSEELQAYVAATPALHQFLALFSGEELRNPLTFEPCPSHFSRQTELYETLLCRYVTFEGRKERRRGSAALLIQSTWRRRCSLYDAQRRAQDRVAQRHKSAAQLQDFFKHRRVARELEVRAEIERAALNGGVFAAGSGPSIGIAAAETRPDKRKGVNAGAPVRLIGAFVTLNAKLTTLAASSTFALGVQDDGRSIFAWGRCLPRLHADQDSSNNASQMVCLTHATPRRLQVRLPARVVEVACGLRHALALTEDGMVFSWGFNDHGQLGHGSAETLAARTSGRVRYTSYYDERTGEDEDYLASPTRLLYFEGCAAQQAEPIPVAHVCSGDYYCMALSRAGDVFTWGEASEGQLGHGETHEFYQVALADRHMISSAYTYLAQPEPVLALSDVRITQVACRGNHSVALSTERSGSRLFEWGNWGRRRGVDREHAFVPEETIGVSALRLRQVAVGDQHMLAEGASVWMKLATRTNGPVQALEHGEEETGFFVEPLAGSSSSLDAIESEFVGTDGANATTWVCCVVDLDADDVDEDNGKEEEEEGEALDESPSRPGTGTSTKETDMGALWQKRAERFALSLDRLADFDPRSLRLLASASGSTNNAANTYAQGVDQWLRGRVANRLVAMPRGKPAGFYMHFRLPLNFNSNNNTPASRPGTSSGDTRIDEAGDDDVLSETSAAGVVLELAVCGSNTAKHAVGRRGFSTHVFHPEMEAAAKRLKQQQLRARSVTKKKPTVAPTEMNSVFVLEIDQSVLAPLASAVAGGDDPTSSGPIGTESEAELEAETIISEIGHRVLELQEAGALAVLVVLDLFDADAFALQFAEDSGVFVPVFMVTKQAQAVVVGSYGDGSSVSEPDEGDSTRRTFPPRRPSMQSVVPSFALQPPPPLMARFFYRIDTAAARARGAFANGAAAVMFVENEKSLEPAQARLRRSLGMALPTHLAKKHQLVGLIPHEHGQRLRAASRLSSLGEPPRELPKSLVKQWSLSGAPSTASASEKCELITEVQFELRVGGTTYAWGDAENGRLGLGEVPGADVANDTLDAEPPLFQDGYEALTDATYSFVAHPTRIPALAGVELKLLACGSAHSLAVTQRGKVFSWGRGARGQLGHSANTSNTSVSAALPTDAWTPRMVRGLRYESVVQAVATDQSSLFLSEIVPSAVYEQRRRQVAQLRAIAKQTKRDTCPATED</sequence>
<feature type="compositionally biased region" description="Acidic residues" evidence="3">
    <location>
        <begin position="796"/>
        <end position="813"/>
    </location>
</feature>
<dbReference type="GeneID" id="20656998"/>
<dbReference type="Proteomes" id="UP000002640">
    <property type="component" value="Unassembled WGS sequence"/>
</dbReference>
<dbReference type="SUPFAM" id="SSF50985">
    <property type="entry name" value="RCC1/BLIP-II"/>
    <property type="match status" value="2"/>
</dbReference>
<dbReference type="InterPro" id="IPR009091">
    <property type="entry name" value="RCC1/BLIP-II"/>
</dbReference>